<keyword evidence="4" id="KW-1185">Reference proteome</keyword>
<dbReference type="InterPro" id="IPR030395">
    <property type="entry name" value="GP_PDE_dom"/>
</dbReference>
<dbReference type="RefSeq" id="WP_307340171.1">
    <property type="nucleotide sequence ID" value="NZ_JAUSUQ010000009.1"/>
</dbReference>
<evidence type="ECO:0000313" key="3">
    <source>
        <dbReference type="EMBL" id="MDQ0339733.1"/>
    </source>
</evidence>
<dbReference type="SUPFAM" id="SSF51695">
    <property type="entry name" value="PLC-like phosphodiesterases"/>
    <property type="match status" value="1"/>
</dbReference>
<evidence type="ECO:0000313" key="4">
    <source>
        <dbReference type="Proteomes" id="UP001232445"/>
    </source>
</evidence>
<keyword evidence="1" id="KW-0812">Transmembrane</keyword>
<dbReference type="Pfam" id="PF03009">
    <property type="entry name" value="GDPD"/>
    <property type="match status" value="1"/>
</dbReference>
<protein>
    <submittedName>
        <fullName evidence="3">Glycerophosphoryl diester phosphodiesterase</fullName>
        <ecNumber evidence="3">3.1.4.46</ecNumber>
    </submittedName>
</protein>
<dbReference type="PROSITE" id="PS51704">
    <property type="entry name" value="GP_PDE"/>
    <property type="match status" value="1"/>
</dbReference>
<feature type="domain" description="GP-PDE" evidence="2">
    <location>
        <begin position="60"/>
        <end position="330"/>
    </location>
</feature>
<dbReference type="CDD" id="cd08561">
    <property type="entry name" value="GDPD_cytoplasmic_ScUgpQ2_like"/>
    <property type="match status" value="1"/>
</dbReference>
<name>A0ABU0CTI1_9BACI</name>
<evidence type="ECO:0000256" key="1">
    <source>
        <dbReference type="SAM" id="Phobius"/>
    </source>
</evidence>
<reference evidence="3 4" key="1">
    <citation type="submission" date="2023-07" db="EMBL/GenBank/DDBJ databases">
        <title>Genomic Encyclopedia of Type Strains, Phase IV (KMG-IV): sequencing the most valuable type-strain genomes for metagenomic binning, comparative biology and taxonomic classification.</title>
        <authorList>
            <person name="Goeker M."/>
        </authorList>
    </citation>
    <scope>NUCLEOTIDE SEQUENCE [LARGE SCALE GENOMIC DNA]</scope>
    <source>
        <strain evidence="3 4">DSM 17740</strain>
    </source>
</reference>
<dbReference type="Proteomes" id="UP001232445">
    <property type="component" value="Unassembled WGS sequence"/>
</dbReference>
<keyword evidence="1" id="KW-0472">Membrane</keyword>
<dbReference type="EC" id="3.1.4.46" evidence="3"/>
<dbReference type="InterPro" id="IPR017946">
    <property type="entry name" value="PLC-like_Pdiesterase_TIM-brl"/>
</dbReference>
<feature type="transmembrane region" description="Helical" evidence="1">
    <location>
        <begin position="21"/>
        <end position="45"/>
    </location>
</feature>
<dbReference type="Gene3D" id="3.20.20.190">
    <property type="entry name" value="Phosphatidylinositol (PI) phosphodiesterase"/>
    <property type="match status" value="1"/>
</dbReference>
<comment type="caution">
    <text evidence="3">The sequence shown here is derived from an EMBL/GenBank/DDBJ whole genome shotgun (WGS) entry which is preliminary data.</text>
</comment>
<organism evidence="3 4">
    <name type="scientific">Caldalkalibacillus uzonensis</name>
    <dbReference type="NCBI Taxonomy" id="353224"/>
    <lineage>
        <taxon>Bacteria</taxon>
        <taxon>Bacillati</taxon>
        <taxon>Bacillota</taxon>
        <taxon>Bacilli</taxon>
        <taxon>Bacillales</taxon>
        <taxon>Bacillaceae</taxon>
        <taxon>Caldalkalibacillus</taxon>
    </lineage>
</organism>
<dbReference type="PANTHER" id="PTHR46211:SF1">
    <property type="entry name" value="GLYCEROPHOSPHODIESTER PHOSPHODIESTERASE, CYTOPLASMIC"/>
    <property type="match status" value="1"/>
</dbReference>
<gene>
    <name evidence="3" type="ORF">J2S00_002526</name>
</gene>
<dbReference type="EMBL" id="JAUSUQ010000009">
    <property type="protein sequence ID" value="MDQ0339733.1"/>
    <property type="molecule type" value="Genomic_DNA"/>
</dbReference>
<accession>A0ABU0CTI1</accession>
<dbReference type="PANTHER" id="PTHR46211">
    <property type="entry name" value="GLYCEROPHOSPHORYL DIESTER PHOSPHODIESTERASE"/>
    <property type="match status" value="1"/>
</dbReference>
<proteinExistence type="predicted"/>
<keyword evidence="1" id="KW-1133">Transmembrane helix</keyword>
<evidence type="ECO:0000259" key="2">
    <source>
        <dbReference type="PROSITE" id="PS51704"/>
    </source>
</evidence>
<sequence length="340" mass="39098">METRVHHAPTPYIRRRKKKKPIFKIILSVLLFLALAYLALFLIVVPERPAYPFFEGDQDPLVIAHRGGADIAPENTLLAFELALELGADVIEFDVHMTRDGHLVVIHDETVDRTTDGEGRVDALTLEEIRALDAAYMFRDIRGNFIYRNQGITIPTVSEVFETFPEARMLIELKYAEPDEESPGYLPDVTGDGETPKALLARKLWELIEAYKMEDQVLVASFDDEILDHFQTYAQGQVPIVAGQQEAMRFAFYHKTFLNRLYRPQADVISLPPEYNFFSLTDQRLIDGAQKLNMPIYYWTINEEEVMRDLLQKGVEGIITDRPDLMIRVMNEMEEFNGSH</sequence>
<dbReference type="GO" id="GO:0008889">
    <property type="term" value="F:glycerophosphodiester phosphodiesterase activity"/>
    <property type="evidence" value="ECO:0007669"/>
    <property type="project" value="UniProtKB-EC"/>
</dbReference>
<keyword evidence="3" id="KW-0378">Hydrolase</keyword>